<evidence type="ECO:0000313" key="3">
    <source>
        <dbReference type="EMBL" id="SHE74631.1"/>
    </source>
</evidence>
<dbReference type="Proteomes" id="UP000068026">
    <property type="component" value="Chromosome"/>
</dbReference>
<reference evidence="4" key="2">
    <citation type="submission" date="2016-01" db="EMBL/GenBank/DDBJ databases">
        <authorList>
            <person name="Poehlein A."/>
            <person name="Schlien K."/>
            <person name="Gottschalk G."/>
            <person name="Buckel W."/>
            <person name="Daniel R."/>
        </authorList>
    </citation>
    <scope>NUCLEOTIDE SEQUENCE [LARGE SCALE GENOMIC DNA]</scope>
    <source>
        <strain evidence="4">X2</strain>
    </source>
</reference>
<reference evidence="2 4" key="1">
    <citation type="journal article" date="2016" name="Genome Announc.">
        <title>Complete Genome Sequence of the Amino Acid-Fermenting Clostridium propionicum X2 (DSM 1682).</title>
        <authorList>
            <person name="Poehlein A."/>
            <person name="Schlien K."/>
            <person name="Chowdhury N.P."/>
            <person name="Gottschalk G."/>
            <person name="Buckel W."/>
            <person name="Daniel R."/>
        </authorList>
    </citation>
    <scope>NUCLEOTIDE SEQUENCE [LARGE SCALE GENOMIC DNA]</scope>
    <source>
        <strain evidence="2 4">X2</strain>
    </source>
</reference>
<reference evidence="3" key="4">
    <citation type="submission" date="2016-11" db="EMBL/GenBank/DDBJ databases">
        <authorList>
            <person name="Varghese N."/>
            <person name="Submissions S."/>
        </authorList>
    </citation>
    <scope>NUCLEOTIDE SEQUENCE</scope>
    <source>
        <strain evidence="3">DSM 1682</strain>
    </source>
</reference>
<protein>
    <recommendedName>
        <fullName evidence="6">DUF92 domain-containing protein</fullName>
    </recommendedName>
</protein>
<feature type="transmembrane region" description="Helical" evidence="1">
    <location>
        <begin position="90"/>
        <end position="112"/>
    </location>
</feature>
<evidence type="ECO:0000313" key="4">
    <source>
        <dbReference type="Proteomes" id="UP000068026"/>
    </source>
</evidence>
<reference evidence="5" key="3">
    <citation type="submission" date="2016-11" db="EMBL/GenBank/DDBJ databases">
        <authorList>
            <person name="Jaros S."/>
            <person name="Januszkiewicz K."/>
            <person name="Wedrychowicz H."/>
        </authorList>
    </citation>
    <scope>NUCLEOTIDE SEQUENCE [LARGE SCALE GENOMIC DNA]</scope>
    <source>
        <strain evidence="5">DSM 1682</strain>
    </source>
</reference>
<feature type="transmembrane region" description="Helical" evidence="1">
    <location>
        <begin position="59"/>
        <end position="78"/>
    </location>
</feature>
<organism evidence="3 5">
    <name type="scientific">Anaerotignum propionicum DSM 1682</name>
    <dbReference type="NCBI Taxonomy" id="991789"/>
    <lineage>
        <taxon>Bacteria</taxon>
        <taxon>Bacillati</taxon>
        <taxon>Bacillota</taxon>
        <taxon>Clostridia</taxon>
        <taxon>Lachnospirales</taxon>
        <taxon>Anaerotignaceae</taxon>
        <taxon>Anaerotignum</taxon>
    </lineage>
</organism>
<evidence type="ECO:0008006" key="6">
    <source>
        <dbReference type="Google" id="ProtNLM"/>
    </source>
</evidence>
<keyword evidence="4" id="KW-1185">Reference proteome</keyword>
<dbReference type="KEGG" id="cpro:CPRO_12450"/>
<feature type="transmembrane region" description="Helical" evidence="1">
    <location>
        <begin position="36"/>
        <end position="53"/>
    </location>
</feature>
<evidence type="ECO:0000256" key="1">
    <source>
        <dbReference type="SAM" id="Phobius"/>
    </source>
</evidence>
<dbReference type="OrthoDB" id="2942551at2"/>
<proteinExistence type="predicted"/>
<dbReference type="RefSeq" id="WP_066049096.1">
    <property type="nucleotide sequence ID" value="NZ_CP014223.1"/>
</dbReference>
<feature type="transmembrane region" description="Helical" evidence="1">
    <location>
        <begin position="163"/>
        <end position="182"/>
    </location>
</feature>
<dbReference type="InterPro" id="IPR014509">
    <property type="entry name" value="YjdF-like"/>
</dbReference>
<name>A0A0X1U7D1_ANAPI</name>
<sequence>MPLWIIITYSIVTALCIFSVIKLFARGDTPFAKEALSTYIFYTIFFVAIWVFRIEIPGYILLLAMLTILGACFLGHYLGGYTKSRTFDRYLHAFGSFSFSLITYCTLDNFIITGSSALFQAIFIFCVGNTLGVFFELMEMYHDVSKKDEPKTQKGLRDTDMDMLFNLIGSTLAAAFSFFWLLQ</sequence>
<evidence type="ECO:0000313" key="5">
    <source>
        <dbReference type="Proteomes" id="UP000184204"/>
    </source>
</evidence>
<keyword evidence="1" id="KW-0472">Membrane</keyword>
<dbReference type="EMBL" id="CP014223">
    <property type="protein sequence ID" value="AMJ40838.1"/>
    <property type="molecule type" value="Genomic_DNA"/>
</dbReference>
<dbReference type="Pfam" id="PF09997">
    <property type="entry name" value="DUF2238"/>
    <property type="match status" value="1"/>
</dbReference>
<keyword evidence="1" id="KW-1133">Transmembrane helix</keyword>
<accession>A0A0X1U7D1</accession>
<dbReference type="Proteomes" id="UP000184204">
    <property type="component" value="Unassembled WGS sequence"/>
</dbReference>
<dbReference type="AlphaFoldDB" id="A0A0X1U7D1"/>
<dbReference type="EMBL" id="FQUA01000006">
    <property type="protein sequence ID" value="SHE74631.1"/>
    <property type="molecule type" value="Genomic_DNA"/>
</dbReference>
<keyword evidence="1" id="KW-0812">Transmembrane</keyword>
<feature type="transmembrane region" description="Helical" evidence="1">
    <location>
        <begin position="118"/>
        <end position="142"/>
    </location>
</feature>
<gene>
    <name evidence="2" type="ORF">CPRO_12450</name>
    <name evidence="3" type="ORF">SAMN02745151_01656</name>
</gene>
<evidence type="ECO:0000313" key="2">
    <source>
        <dbReference type="EMBL" id="AMJ40838.1"/>
    </source>
</evidence>
<feature type="transmembrane region" description="Helical" evidence="1">
    <location>
        <begin position="6"/>
        <end position="24"/>
    </location>
</feature>